<reference evidence="4" key="1">
    <citation type="submission" date="2017-05" db="EMBL/GenBank/DDBJ databases">
        <title>The Genome Sequence of Enterococcus sp. 9E7_DIV0242.</title>
        <authorList>
            <consortium name="The Broad Institute Genomics Platform"/>
            <consortium name="The Broad Institute Genomic Center for Infectious Diseases"/>
            <person name="Earl A."/>
            <person name="Manson A."/>
            <person name="Schwartman J."/>
            <person name="Gilmore M."/>
            <person name="Abouelleil A."/>
            <person name="Cao P."/>
            <person name="Chapman S."/>
            <person name="Cusick C."/>
            <person name="Shea T."/>
            <person name="Young S."/>
            <person name="Neafsey D."/>
            <person name="Nusbaum C."/>
            <person name="Birren B."/>
        </authorList>
    </citation>
    <scope>NUCLEOTIDE SEQUENCE [LARGE SCALE GENOMIC DNA]</scope>
    <source>
        <strain evidence="4">9E7_DIV0242</strain>
    </source>
</reference>
<feature type="signal peptide" evidence="3">
    <location>
        <begin position="1"/>
        <end position="18"/>
    </location>
</feature>
<gene>
    <name evidence="4" type="ORF">A5888_002084</name>
    <name evidence="5" type="ORF">A5888_003955</name>
</gene>
<evidence type="ECO:0000256" key="3">
    <source>
        <dbReference type="SAM" id="SignalP"/>
    </source>
</evidence>
<proteinExistence type="predicted"/>
<feature type="chain" id="PRO_5038346357" description="DUF5067 domain-containing protein" evidence="3">
    <location>
        <begin position="19"/>
        <end position="263"/>
    </location>
</feature>
<dbReference type="Proteomes" id="UP000195141">
    <property type="component" value="Chromosome"/>
</dbReference>
<reference evidence="5" key="2">
    <citation type="submission" date="2017-05" db="EMBL/GenBank/DDBJ databases">
        <authorList>
            <consortium name="The Broad Institute Genomics Platform"/>
            <consortium name="The Broad Institute Genomic Center for Infectious Diseases"/>
            <person name="Earl A."/>
            <person name="Manson A."/>
            <person name="Schwartman J."/>
            <person name="Gilmore M."/>
            <person name="Abouelleil A."/>
            <person name="Cao P."/>
            <person name="Chapman S."/>
            <person name="Cusick C."/>
            <person name="Shea T."/>
            <person name="Young S."/>
            <person name="Neafsey D."/>
            <person name="Nusbaum C."/>
            <person name="Birren B."/>
        </authorList>
    </citation>
    <scope>NUCLEOTIDE SEQUENCE</scope>
    <source>
        <strain evidence="5">9E7_DIV0242</strain>
    </source>
</reference>
<accession>A0A242K6D6</accession>
<name>A0A242K6D6_9ENTE</name>
<dbReference type="RefSeq" id="WP_086349153.1">
    <property type="nucleotide sequence ID" value="NZ_CP147247.1"/>
</dbReference>
<keyword evidence="6" id="KW-1185">Reference proteome</keyword>
<dbReference type="PROSITE" id="PS51257">
    <property type="entry name" value="PROKAR_LIPOPROTEIN"/>
    <property type="match status" value="1"/>
</dbReference>
<sequence length="263" mass="28974">MKKIGCLGLVLVCGIVLSGCSSTDTSKLEEKLDKITKNVDGLHEKVDELSENGLAANSSESSSEEETDKSTKEKETKETKDSSKTKESSETKDSKSKEKTSDDTNGVKNVAVKDDSLTMTITDVTFVEQAPEFTEAEGLVVVTYLVENTGTESIDSYWDLQKYIYVAEDDENSEKSLNGGGVLDRYEAFAELYKKSHSKIKVGGKAEGAFEYYITDKSKDIVVKIGTEEYFNLYGEDSAASEVFSNETIKKDFKKNAKIVPND</sequence>
<dbReference type="EMBL" id="CP147247">
    <property type="protein sequence ID" value="WYJ92182.1"/>
    <property type="molecule type" value="Genomic_DNA"/>
</dbReference>
<dbReference type="Gene3D" id="2.60.40.1240">
    <property type="match status" value="1"/>
</dbReference>
<organism evidence="4">
    <name type="scientific">Candidatus Enterococcus clewellii</name>
    <dbReference type="NCBI Taxonomy" id="1834193"/>
    <lineage>
        <taxon>Bacteria</taxon>
        <taxon>Bacillati</taxon>
        <taxon>Bacillota</taxon>
        <taxon>Bacilli</taxon>
        <taxon>Lactobacillales</taxon>
        <taxon>Enterococcaceae</taxon>
        <taxon>Enterococcus</taxon>
    </lineage>
</organism>
<dbReference type="EMBL" id="NGMM01000003">
    <property type="protein sequence ID" value="OTP15870.1"/>
    <property type="molecule type" value="Genomic_DNA"/>
</dbReference>
<reference evidence="5" key="3">
    <citation type="submission" date="2024-03" db="EMBL/GenBank/DDBJ databases">
        <title>The Genome Sequence of Enterococcus sp. DIV0242b.</title>
        <authorList>
            <consortium name="The Broad Institute Genomics Platform"/>
            <consortium name="The Broad Institute Microbial Omics Core"/>
            <consortium name="The Broad Institute Genomic Center for Infectious Diseases"/>
            <person name="Earl A."/>
            <person name="Manson A."/>
            <person name="Gilmore M."/>
            <person name="Schwartman J."/>
            <person name="Shea T."/>
            <person name="Abouelleil A."/>
            <person name="Cao P."/>
            <person name="Chapman S."/>
            <person name="Cusick C."/>
            <person name="Young S."/>
            <person name="Neafsey D."/>
            <person name="Nusbaum C."/>
            <person name="Birren B."/>
        </authorList>
    </citation>
    <scope>NUCLEOTIDE SEQUENCE</scope>
    <source>
        <strain evidence="5">9E7_DIV0242</strain>
    </source>
</reference>
<feature type="region of interest" description="Disordered" evidence="2">
    <location>
        <begin position="43"/>
        <end position="107"/>
    </location>
</feature>
<dbReference type="AlphaFoldDB" id="A0A242K6D6"/>
<evidence type="ECO:0008006" key="7">
    <source>
        <dbReference type="Google" id="ProtNLM"/>
    </source>
</evidence>
<keyword evidence="1 3" id="KW-0732">Signal</keyword>
<evidence type="ECO:0000313" key="5">
    <source>
        <dbReference type="EMBL" id="WYJ92182.1"/>
    </source>
</evidence>
<evidence type="ECO:0000256" key="2">
    <source>
        <dbReference type="SAM" id="MobiDB-lite"/>
    </source>
</evidence>
<dbReference type="InterPro" id="IPR029050">
    <property type="entry name" value="Immunoprotect_excell_Ig-like"/>
</dbReference>
<evidence type="ECO:0000256" key="1">
    <source>
        <dbReference type="ARBA" id="ARBA00022729"/>
    </source>
</evidence>
<feature type="compositionally biased region" description="Basic and acidic residues" evidence="2">
    <location>
        <begin position="68"/>
        <end position="102"/>
    </location>
</feature>
<evidence type="ECO:0000313" key="4">
    <source>
        <dbReference type="EMBL" id="OTP15870.1"/>
    </source>
</evidence>
<dbReference type="OrthoDB" id="9885742at2"/>
<evidence type="ECO:0000313" key="6">
    <source>
        <dbReference type="Proteomes" id="UP000195141"/>
    </source>
</evidence>
<protein>
    <recommendedName>
        <fullName evidence="7">DUF5067 domain-containing protein</fullName>
    </recommendedName>
</protein>